<evidence type="ECO:0000256" key="2">
    <source>
        <dbReference type="ARBA" id="ARBA00022630"/>
    </source>
</evidence>
<dbReference type="STRING" id="236234.A0A1J9RXW3"/>
<dbReference type="PANTHER" id="PTHR43656">
    <property type="entry name" value="BINDING OXIDOREDUCTASE, PUTATIVE (AFU_ORTHOLOGUE AFUA_2G08260)-RELATED"/>
    <property type="match status" value="1"/>
</dbReference>
<evidence type="ECO:0000259" key="6">
    <source>
        <dbReference type="Pfam" id="PF00724"/>
    </source>
</evidence>
<keyword evidence="3" id="KW-0288">FMN</keyword>
<evidence type="ECO:0000256" key="4">
    <source>
        <dbReference type="ARBA" id="ARBA00023002"/>
    </source>
</evidence>
<dbReference type="InterPro" id="IPR001155">
    <property type="entry name" value="OxRdtase_FMN_N"/>
</dbReference>
<dbReference type="GO" id="GO:0010181">
    <property type="term" value="F:FMN binding"/>
    <property type="evidence" value="ECO:0007669"/>
    <property type="project" value="InterPro"/>
</dbReference>
<proteinExistence type="inferred from homology"/>
<organism evidence="7 8">
    <name type="scientific">Diplodia corticola</name>
    <dbReference type="NCBI Taxonomy" id="236234"/>
    <lineage>
        <taxon>Eukaryota</taxon>
        <taxon>Fungi</taxon>
        <taxon>Dikarya</taxon>
        <taxon>Ascomycota</taxon>
        <taxon>Pezizomycotina</taxon>
        <taxon>Dothideomycetes</taxon>
        <taxon>Dothideomycetes incertae sedis</taxon>
        <taxon>Botryosphaeriales</taxon>
        <taxon>Botryosphaeriaceae</taxon>
        <taxon>Diplodia</taxon>
    </lineage>
</organism>
<dbReference type="AlphaFoldDB" id="A0A1J9RXW3"/>
<dbReference type="CDD" id="cd04733">
    <property type="entry name" value="OYE_like_2_FMN"/>
    <property type="match status" value="1"/>
</dbReference>
<feature type="compositionally biased region" description="Pro residues" evidence="5">
    <location>
        <begin position="1"/>
        <end position="11"/>
    </location>
</feature>
<evidence type="ECO:0000313" key="7">
    <source>
        <dbReference type="EMBL" id="OJD33199.1"/>
    </source>
</evidence>
<evidence type="ECO:0000256" key="3">
    <source>
        <dbReference type="ARBA" id="ARBA00022643"/>
    </source>
</evidence>
<feature type="domain" description="NADH:flavin oxidoreductase/NADH oxidase N-terminal" evidence="6">
    <location>
        <begin position="63"/>
        <end position="368"/>
    </location>
</feature>
<dbReference type="InterPro" id="IPR051799">
    <property type="entry name" value="NADH_flavin_oxidoreductase"/>
</dbReference>
<dbReference type="OrthoDB" id="1663137at2759"/>
<dbReference type="GO" id="GO:0016491">
    <property type="term" value="F:oxidoreductase activity"/>
    <property type="evidence" value="ECO:0007669"/>
    <property type="project" value="UniProtKB-KW"/>
</dbReference>
<evidence type="ECO:0000256" key="5">
    <source>
        <dbReference type="SAM" id="MobiDB-lite"/>
    </source>
</evidence>
<name>A0A1J9RXW3_9PEZI</name>
<feature type="region of interest" description="Disordered" evidence="5">
    <location>
        <begin position="1"/>
        <end position="24"/>
    </location>
</feature>
<dbReference type="Pfam" id="PF00724">
    <property type="entry name" value="Oxidored_FMN"/>
    <property type="match status" value="1"/>
</dbReference>
<reference evidence="7 8" key="1">
    <citation type="submission" date="2016-10" db="EMBL/GenBank/DDBJ databases">
        <title>Proteomics and genomics reveal pathogen-plant mechanisms compatible with a hemibiotrophic lifestyle of Diplodia corticola.</title>
        <authorList>
            <person name="Fernandes I."/>
            <person name="De Jonge R."/>
            <person name="Van De Peer Y."/>
            <person name="Devreese B."/>
            <person name="Alves A."/>
            <person name="Esteves A.C."/>
        </authorList>
    </citation>
    <scope>NUCLEOTIDE SEQUENCE [LARGE SCALE GENOMIC DNA]</scope>
    <source>
        <strain evidence="7 8">CBS 112549</strain>
    </source>
</reference>
<dbReference type="GeneID" id="31014728"/>
<evidence type="ECO:0000256" key="1">
    <source>
        <dbReference type="ARBA" id="ARBA00005979"/>
    </source>
</evidence>
<keyword evidence="4" id="KW-0560">Oxidoreductase</keyword>
<dbReference type="SUPFAM" id="SSF51395">
    <property type="entry name" value="FMN-linked oxidoreductases"/>
    <property type="match status" value="1"/>
</dbReference>
<dbReference type="PANTHER" id="PTHR43656:SF5">
    <property type="entry name" value="NADH:FLAVIN OXIDOREDUCTASE_NADH OXIDASE N-TERMINAL DOMAIN-CONTAINING PROTEIN"/>
    <property type="match status" value="1"/>
</dbReference>
<protein>
    <submittedName>
        <fullName evidence="7">Nadh oxidase</fullName>
    </submittedName>
</protein>
<dbReference type="InterPro" id="IPR013785">
    <property type="entry name" value="Aldolase_TIM"/>
</dbReference>
<dbReference type="RefSeq" id="XP_020129459.1">
    <property type="nucleotide sequence ID" value="XM_020274467.1"/>
</dbReference>
<gene>
    <name evidence="7" type="ORF">BKCO1_3200074</name>
</gene>
<keyword evidence="2" id="KW-0285">Flavoprotein</keyword>
<comment type="similarity">
    <text evidence="1">Belongs to the NADH:flavin oxidoreductase/NADH oxidase family.</text>
</comment>
<sequence length="451" mass="48478">MSPPTRYPTPSSPTDLSPLAQPLPFPFSGKTAPNRFLKAAMTERLSSWHPSDLSARGIPSPALINVYRRWGQGGHGVILTGNIMIAGDQLEAAGNPVIPADAPADPNDGDGRFAAFAALAREAKSGGGLVVGQVSHPGRQVASAINGAPVSASDVRLEGDVMGMTFARPHAASAEEIRGVVEGFGHAAGYLEAAGFDGVQLHGAHGYLLAQFLSETTNRRTDGYGGGLENRARLILEIGREVRKSTSPSFVLGIKLNSVEFQDKGFQPEDAKRLCVLLEENEFDFVELSGGTYEHIAFSHQRESTKKREAFFLEFADLITPALTKTKTYVTGGFKTGAAMVEALKSVDGVGLGRPVCQEPRLPKDLLEGKVQSAIQQRPDDNDFGATTVVAGSQIRQMGKDHEPIDMSSEENEKAFMKDMGAWAKKMAENSDMVHYGYVDIESAKPIPYVY</sequence>
<dbReference type="EMBL" id="MNUE01000032">
    <property type="protein sequence ID" value="OJD33199.1"/>
    <property type="molecule type" value="Genomic_DNA"/>
</dbReference>
<keyword evidence="8" id="KW-1185">Reference proteome</keyword>
<comment type="caution">
    <text evidence="7">The sequence shown here is derived from an EMBL/GenBank/DDBJ whole genome shotgun (WGS) entry which is preliminary data.</text>
</comment>
<accession>A0A1J9RXW3</accession>
<dbReference type="Proteomes" id="UP000183809">
    <property type="component" value="Unassembled WGS sequence"/>
</dbReference>
<dbReference type="Gene3D" id="3.20.20.70">
    <property type="entry name" value="Aldolase class I"/>
    <property type="match status" value="1"/>
</dbReference>
<evidence type="ECO:0000313" key="8">
    <source>
        <dbReference type="Proteomes" id="UP000183809"/>
    </source>
</evidence>